<organism evidence="1 2">
    <name type="scientific">Hypsibius exemplaris</name>
    <name type="common">Freshwater tardigrade</name>
    <dbReference type="NCBI Taxonomy" id="2072580"/>
    <lineage>
        <taxon>Eukaryota</taxon>
        <taxon>Metazoa</taxon>
        <taxon>Ecdysozoa</taxon>
        <taxon>Tardigrada</taxon>
        <taxon>Eutardigrada</taxon>
        <taxon>Parachela</taxon>
        <taxon>Hypsibioidea</taxon>
        <taxon>Hypsibiidae</taxon>
        <taxon>Hypsibius</taxon>
    </lineage>
</organism>
<dbReference type="AlphaFoldDB" id="A0A1W0X3Q9"/>
<sequence length="127" mass="14685">MYINLFKCSLWVLVENKDFYVNPNAGFASVIQFAKEKLIVIGVLDSDHIERGDEHEKLINPEDFPRMMFVTSFIRHGLEEALFIPAKVERDEHKKVTKIDVLLKDPEHDIPEVYNKLSESIASTLLI</sequence>
<comment type="caution">
    <text evidence="1">The sequence shown here is derived from an EMBL/GenBank/DDBJ whole genome shotgun (WGS) entry which is preliminary data.</text>
</comment>
<name>A0A1W0X3Q9_HYPEX</name>
<evidence type="ECO:0000313" key="1">
    <source>
        <dbReference type="EMBL" id="OQV22123.1"/>
    </source>
</evidence>
<dbReference type="EMBL" id="MTYJ01000019">
    <property type="protein sequence ID" value="OQV22123.1"/>
    <property type="molecule type" value="Genomic_DNA"/>
</dbReference>
<proteinExistence type="predicted"/>
<dbReference type="Proteomes" id="UP000192578">
    <property type="component" value="Unassembled WGS sequence"/>
</dbReference>
<accession>A0A1W0X3Q9</accession>
<reference evidence="2" key="1">
    <citation type="submission" date="2017-01" db="EMBL/GenBank/DDBJ databases">
        <title>Comparative genomics of anhydrobiosis in the tardigrade Hypsibius dujardini.</title>
        <authorList>
            <person name="Yoshida Y."/>
            <person name="Koutsovoulos G."/>
            <person name="Laetsch D."/>
            <person name="Stevens L."/>
            <person name="Kumar S."/>
            <person name="Horikawa D."/>
            <person name="Ishino K."/>
            <person name="Komine S."/>
            <person name="Tomita M."/>
            <person name="Blaxter M."/>
            <person name="Arakawa K."/>
        </authorList>
    </citation>
    <scope>NUCLEOTIDE SEQUENCE [LARGE SCALE GENOMIC DNA]</scope>
    <source>
        <strain evidence="2">Z151</strain>
    </source>
</reference>
<keyword evidence="2" id="KW-1185">Reference proteome</keyword>
<gene>
    <name evidence="1" type="ORF">BV898_03969</name>
</gene>
<protein>
    <submittedName>
        <fullName evidence="1">Uncharacterized protein</fullName>
    </submittedName>
</protein>
<evidence type="ECO:0000313" key="2">
    <source>
        <dbReference type="Proteomes" id="UP000192578"/>
    </source>
</evidence>